<feature type="compositionally biased region" description="Basic and acidic residues" evidence="1">
    <location>
        <begin position="214"/>
        <end position="224"/>
    </location>
</feature>
<reference evidence="3" key="1">
    <citation type="submission" date="2020-12" db="EMBL/GenBank/DDBJ databases">
        <title>Metabolic potential, ecology and presence of endohyphal bacteria is reflected in genomic diversity of Mucoromycotina.</title>
        <authorList>
            <person name="Muszewska A."/>
            <person name="Okrasinska A."/>
            <person name="Steczkiewicz K."/>
            <person name="Drgas O."/>
            <person name="Orlowska M."/>
            <person name="Perlinska-Lenart U."/>
            <person name="Aleksandrzak-Piekarczyk T."/>
            <person name="Szatraj K."/>
            <person name="Zielenkiewicz U."/>
            <person name="Pilsyk S."/>
            <person name="Malc E."/>
            <person name="Mieczkowski P."/>
            <person name="Kruszewska J.S."/>
            <person name="Biernat P."/>
            <person name="Pawlowska J."/>
        </authorList>
    </citation>
    <scope>NUCLEOTIDE SEQUENCE</scope>
    <source>
        <strain evidence="3">WA0000067209</strain>
    </source>
</reference>
<dbReference type="InterPro" id="IPR004827">
    <property type="entry name" value="bZIP"/>
</dbReference>
<keyword evidence="4" id="KW-1185">Reference proteome</keyword>
<feature type="compositionally biased region" description="Low complexity" evidence="1">
    <location>
        <begin position="106"/>
        <end position="130"/>
    </location>
</feature>
<dbReference type="Gene3D" id="1.20.5.170">
    <property type="match status" value="1"/>
</dbReference>
<dbReference type="PROSITE" id="PS50217">
    <property type="entry name" value="BZIP"/>
    <property type="match status" value="1"/>
</dbReference>
<feature type="compositionally biased region" description="Polar residues" evidence="1">
    <location>
        <begin position="42"/>
        <end position="64"/>
    </location>
</feature>
<dbReference type="Pfam" id="PF07716">
    <property type="entry name" value="bZIP_2"/>
    <property type="match status" value="1"/>
</dbReference>
<evidence type="ECO:0000259" key="2">
    <source>
        <dbReference type="PROSITE" id="PS50217"/>
    </source>
</evidence>
<dbReference type="SUPFAM" id="SSF57959">
    <property type="entry name" value="Leucine zipper domain"/>
    <property type="match status" value="1"/>
</dbReference>
<proteinExistence type="predicted"/>
<evidence type="ECO:0000313" key="3">
    <source>
        <dbReference type="EMBL" id="KAG2176443.1"/>
    </source>
</evidence>
<sequence>MSREHLSINSLTCPTHVDTERLPRKRDHRDTSPPPLLYKSYHPTQSDQLSPLYSSSGHNRNRSSPAIDAHSPESSSSMSCVSPPNQDMRLAKYPSHLANQYNDNHYPYSSKKSPSDPNSSSSSNGNYSGGQTSQEPMSLDERRKRNKAASAKYRAKKQIQITHMSNEINILTHENNLLQKKLKQICDDNDMLRAKIQSMQSDQEPADGKRKKQPRDEHRFQSPI</sequence>
<dbReference type="InterPro" id="IPR046347">
    <property type="entry name" value="bZIP_sf"/>
</dbReference>
<evidence type="ECO:0000256" key="1">
    <source>
        <dbReference type="SAM" id="MobiDB-lite"/>
    </source>
</evidence>
<dbReference type="EMBL" id="JAEPQZ010000010">
    <property type="protein sequence ID" value="KAG2176443.1"/>
    <property type="molecule type" value="Genomic_DNA"/>
</dbReference>
<comment type="caution">
    <text evidence="3">The sequence shown here is derived from an EMBL/GenBank/DDBJ whole genome shotgun (WGS) entry which is preliminary data.</text>
</comment>
<feature type="compositionally biased region" description="Low complexity" evidence="1">
    <location>
        <begin position="72"/>
        <end position="84"/>
    </location>
</feature>
<dbReference type="PROSITE" id="PS00036">
    <property type="entry name" value="BZIP_BASIC"/>
    <property type="match status" value="1"/>
</dbReference>
<protein>
    <recommendedName>
        <fullName evidence="2">BZIP domain-containing protein</fullName>
    </recommendedName>
</protein>
<feature type="domain" description="BZIP" evidence="2">
    <location>
        <begin position="141"/>
        <end position="199"/>
    </location>
</feature>
<organism evidence="3 4">
    <name type="scientific">Mortierella isabellina</name>
    <name type="common">Filamentous fungus</name>
    <name type="synonym">Umbelopsis isabellina</name>
    <dbReference type="NCBI Taxonomy" id="91625"/>
    <lineage>
        <taxon>Eukaryota</taxon>
        <taxon>Fungi</taxon>
        <taxon>Fungi incertae sedis</taxon>
        <taxon>Mucoromycota</taxon>
        <taxon>Mucoromycotina</taxon>
        <taxon>Umbelopsidomycetes</taxon>
        <taxon>Umbelopsidales</taxon>
        <taxon>Umbelopsidaceae</taxon>
        <taxon>Umbelopsis</taxon>
    </lineage>
</organism>
<dbReference type="AlphaFoldDB" id="A0A8H7PM87"/>
<feature type="region of interest" description="Disordered" evidence="1">
    <location>
        <begin position="1"/>
        <end position="154"/>
    </location>
</feature>
<evidence type="ECO:0000313" key="4">
    <source>
        <dbReference type="Proteomes" id="UP000654370"/>
    </source>
</evidence>
<dbReference type="OrthoDB" id="1939598at2759"/>
<gene>
    <name evidence="3" type="ORF">INT43_005683</name>
</gene>
<name>A0A8H7PM87_MORIS</name>
<feature type="region of interest" description="Disordered" evidence="1">
    <location>
        <begin position="195"/>
        <end position="224"/>
    </location>
</feature>
<dbReference type="SMART" id="SM00338">
    <property type="entry name" value="BRLZ"/>
    <property type="match status" value="1"/>
</dbReference>
<accession>A0A8H7PM87</accession>
<dbReference type="GO" id="GO:0003700">
    <property type="term" value="F:DNA-binding transcription factor activity"/>
    <property type="evidence" value="ECO:0007669"/>
    <property type="project" value="InterPro"/>
</dbReference>
<dbReference type="Proteomes" id="UP000654370">
    <property type="component" value="Unassembled WGS sequence"/>
</dbReference>